<evidence type="ECO:0000313" key="8">
    <source>
        <dbReference type="Proteomes" id="UP001551675"/>
    </source>
</evidence>
<evidence type="ECO:0000259" key="5">
    <source>
        <dbReference type="Pfam" id="PF07992"/>
    </source>
</evidence>
<dbReference type="PANTHER" id="PTHR43557">
    <property type="entry name" value="APOPTOSIS-INDUCING FACTOR 1"/>
    <property type="match status" value="1"/>
</dbReference>
<dbReference type="PRINTS" id="PR00368">
    <property type="entry name" value="FADPNR"/>
</dbReference>
<evidence type="ECO:0000256" key="2">
    <source>
        <dbReference type="ARBA" id="ARBA00022630"/>
    </source>
</evidence>
<comment type="caution">
    <text evidence="7">The sequence shown here is derived from an EMBL/GenBank/DDBJ whole genome shotgun (WGS) entry which is preliminary data.</text>
</comment>
<dbReference type="InterPro" id="IPR028202">
    <property type="entry name" value="Reductase_C"/>
</dbReference>
<dbReference type="Gene3D" id="3.30.390.30">
    <property type="match status" value="1"/>
</dbReference>
<feature type="domain" description="FAD/NAD(P)-binding" evidence="5">
    <location>
        <begin position="3"/>
        <end position="299"/>
    </location>
</feature>
<evidence type="ECO:0000256" key="1">
    <source>
        <dbReference type="ARBA" id="ARBA00001974"/>
    </source>
</evidence>
<dbReference type="PRINTS" id="PR00411">
    <property type="entry name" value="PNDRDTASEI"/>
</dbReference>
<keyword evidence="3" id="KW-0274">FAD</keyword>
<dbReference type="PANTHER" id="PTHR43557:SF2">
    <property type="entry name" value="RIESKE DOMAIN-CONTAINING PROTEIN-RELATED"/>
    <property type="match status" value="1"/>
</dbReference>
<evidence type="ECO:0000256" key="3">
    <source>
        <dbReference type="ARBA" id="ARBA00022827"/>
    </source>
</evidence>
<dbReference type="Proteomes" id="UP001551675">
    <property type="component" value="Unassembled WGS sequence"/>
</dbReference>
<dbReference type="RefSeq" id="WP_358142059.1">
    <property type="nucleotide sequence ID" value="NZ_JBFALK010000037.1"/>
</dbReference>
<proteinExistence type="predicted"/>
<accession>A0ABV3GTH1</accession>
<dbReference type="Pfam" id="PF07992">
    <property type="entry name" value="Pyr_redox_2"/>
    <property type="match status" value="1"/>
</dbReference>
<dbReference type="InterPro" id="IPR016156">
    <property type="entry name" value="FAD/NAD-linked_Rdtase_dimer_sf"/>
</dbReference>
<evidence type="ECO:0000313" key="7">
    <source>
        <dbReference type="EMBL" id="MEV0974919.1"/>
    </source>
</evidence>
<keyword evidence="2" id="KW-0285">Flavoprotein</keyword>
<evidence type="ECO:0000259" key="6">
    <source>
        <dbReference type="Pfam" id="PF14759"/>
    </source>
</evidence>
<dbReference type="EMBL" id="JBFALK010000037">
    <property type="protein sequence ID" value="MEV0974919.1"/>
    <property type="molecule type" value="Genomic_DNA"/>
</dbReference>
<dbReference type="InterPro" id="IPR036188">
    <property type="entry name" value="FAD/NAD-bd_sf"/>
</dbReference>
<dbReference type="Gene3D" id="3.50.50.60">
    <property type="entry name" value="FAD/NAD(P)-binding domain"/>
    <property type="match status" value="2"/>
</dbReference>
<sequence length="402" mass="43179">MQRIVVVGGSVAAARVLDTLARLRTDAEVVLMTAERRFPAHDPPALSKQVLSGEWQLDEALLRVEPPPGTRVLTQTTAVAVDLAEHVIRTDRGDRVGYDRLVVATGSRPRPHGLVPRGVRGVYELRTAHHSLALREELRAGRRLLVVGGGLIGCEVAATARVRGMDVTVIDPGSRPLLRMAGPEAGRFIAGVHDEMGVDLRFGTGVEKITGDERVSGVQLTDGRHIQGDAVVVGIGAVPNTELLSGTGLSIDDGVSCDQTCTALGAPDVMVAGDACRWPSVQFGRSMRVEHWTNAVEQGSHVGRAITLDHARRPTFDSVPYAWSDQFGMKIQALGVMEGTWRVLVDDRVNRRFLALCAIDDVVRGVVAVNNPHLIARARAAILRGRHAGTPDWAWAGEPLAG</sequence>
<dbReference type="SUPFAM" id="SSF55424">
    <property type="entry name" value="FAD/NAD-linked reductases, dimerisation (C-terminal) domain"/>
    <property type="match status" value="1"/>
</dbReference>
<evidence type="ECO:0000256" key="4">
    <source>
        <dbReference type="ARBA" id="ARBA00023002"/>
    </source>
</evidence>
<dbReference type="SUPFAM" id="SSF51905">
    <property type="entry name" value="FAD/NAD(P)-binding domain"/>
    <property type="match status" value="2"/>
</dbReference>
<dbReference type="InterPro" id="IPR023753">
    <property type="entry name" value="FAD/NAD-binding_dom"/>
</dbReference>
<name>A0ABV3GTH1_MICGL</name>
<protein>
    <submittedName>
        <fullName evidence="7">FAD-dependent oxidoreductase</fullName>
    </submittedName>
</protein>
<organism evidence="7 8">
    <name type="scientific">Microtetraspora glauca</name>
    <dbReference type="NCBI Taxonomy" id="1996"/>
    <lineage>
        <taxon>Bacteria</taxon>
        <taxon>Bacillati</taxon>
        <taxon>Actinomycetota</taxon>
        <taxon>Actinomycetes</taxon>
        <taxon>Streptosporangiales</taxon>
        <taxon>Streptosporangiaceae</taxon>
        <taxon>Microtetraspora</taxon>
    </lineage>
</organism>
<feature type="domain" description="Reductase C-terminal" evidence="6">
    <location>
        <begin position="321"/>
        <end position="388"/>
    </location>
</feature>
<dbReference type="Pfam" id="PF14759">
    <property type="entry name" value="Reductase_C"/>
    <property type="match status" value="1"/>
</dbReference>
<keyword evidence="4" id="KW-0560">Oxidoreductase</keyword>
<dbReference type="InterPro" id="IPR050446">
    <property type="entry name" value="FAD-oxidoreductase/Apoptosis"/>
</dbReference>
<reference evidence="7 8" key="1">
    <citation type="submission" date="2024-06" db="EMBL/GenBank/DDBJ databases">
        <title>The Natural Products Discovery Center: Release of the First 8490 Sequenced Strains for Exploring Actinobacteria Biosynthetic Diversity.</title>
        <authorList>
            <person name="Kalkreuter E."/>
            <person name="Kautsar S.A."/>
            <person name="Yang D."/>
            <person name="Bader C.D."/>
            <person name="Teijaro C.N."/>
            <person name="Fluegel L."/>
            <person name="Davis C.M."/>
            <person name="Simpson J.R."/>
            <person name="Lauterbach L."/>
            <person name="Steele A.D."/>
            <person name="Gui C."/>
            <person name="Meng S."/>
            <person name="Li G."/>
            <person name="Viehrig K."/>
            <person name="Ye F."/>
            <person name="Su P."/>
            <person name="Kiefer A.F."/>
            <person name="Nichols A."/>
            <person name="Cepeda A.J."/>
            <person name="Yan W."/>
            <person name="Fan B."/>
            <person name="Jiang Y."/>
            <person name="Adhikari A."/>
            <person name="Zheng C.-J."/>
            <person name="Schuster L."/>
            <person name="Cowan T.M."/>
            <person name="Smanski M.J."/>
            <person name="Chevrette M.G."/>
            <person name="De Carvalho L.P.S."/>
            <person name="Shen B."/>
        </authorList>
    </citation>
    <scope>NUCLEOTIDE SEQUENCE [LARGE SCALE GENOMIC DNA]</scope>
    <source>
        <strain evidence="7 8">NPDC050100</strain>
    </source>
</reference>
<keyword evidence="8" id="KW-1185">Reference proteome</keyword>
<gene>
    <name evidence="7" type="ORF">AB0I59_40555</name>
</gene>
<comment type="cofactor">
    <cofactor evidence="1">
        <name>FAD</name>
        <dbReference type="ChEBI" id="CHEBI:57692"/>
    </cofactor>
</comment>